<gene>
    <name evidence="1" type="ORF">DPBNPPHM_01069</name>
</gene>
<dbReference type="Proteomes" id="UP000434580">
    <property type="component" value="Unassembled WGS sequence"/>
</dbReference>
<accession>A0A5S9PK99</accession>
<evidence type="ECO:0000313" key="2">
    <source>
        <dbReference type="Proteomes" id="UP000434580"/>
    </source>
</evidence>
<evidence type="ECO:0000313" key="1">
    <source>
        <dbReference type="EMBL" id="CAA0104409.1"/>
    </source>
</evidence>
<dbReference type="EMBL" id="CACSII010000012">
    <property type="protein sequence ID" value="CAA0104409.1"/>
    <property type="molecule type" value="Genomic_DNA"/>
</dbReference>
<proteinExistence type="predicted"/>
<sequence length="43" mass="4873">MCVNTRDESSDGLMRARNHLDASNIYVNVSVQEMIPPRYSEAC</sequence>
<organism evidence="1 2">
    <name type="scientific">BD1-7 clade bacterium</name>
    <dbReference type="NCBI Taxonomy" id="2029982"/>
    <lineage>
        <taxon>Bacteria</taxon>
        <taxon>Pseudomonadati</taxon>
        <taxon>Pseudomonadota</taxon>
        <taxon>Gammaproteobacteria</taxon>
        <taxon>Cellvibrionales</taxon>
        <taxon>Spongiibacteraceae</taxon>
        <taxon>BD1-7 clade</taxon>
    </lineage>
</organism>
<reference evidence="1 2" key="1">
    <citation type="submission" date="2019-11" db="EMBL/GenBank/DDBJ databases">
        <authorList>
            <person name="Holert J."/>
        </authorList>
    </citation>
    <scope>NUCLEOTIDE SEQUENCE [LARGE SCALE GENOMIC DNA]</scope>
    <source>
        <strain evidence="1">BC5_2</strain>
    </source>
</reference>
<dbReference type="AlphaFoldDB" id="A0A5S9PK99"/>
<name>A0A5S9PK99_9GAMM</name>
<protein>
    <submittedName>
        <fullName evidence="1">Uncharacterized protein</fullName>
    </submittedName>
</protein>